<dbReference type="AlphaFoldDB" id="A0A2V1IUN9"/>
<feature type="transmembrane region" description="Helical" evidence="1">
    <location>
        <begin position="12"/>
        <end position="37"/>
    </location>
</feature>
<keyword evidence="3" id="KW-1185">Reference proteome</keyword>
<dbReference type="EMBL" id="PUBV01000022">
    <property type="protein sequence ID" value="PWB06574.1"/>
    <property type="molecule type" value="Genomic_DNA"/>
</dbReference>
<comment type="caution">
    <text evidence="2">The sequence shown here is derived from an EMBL/GenBank/DDBJ whole genome shotgun (WGS) entry which is preliminary data.</text>
</comment>
<evidence type="ECO:0000313" key="3">
    <source>
        <dbReference type="Proteomes" id="UP000244925"/>
    </source>
</evidence>
<sequence>MFEDILEFLEPVMNVFAAVVIFSLGITISVGCIMLAFKVCGRFNTFVREKAEKTINKWARRIDNVVVRIGERIGHFVKEAIEKSKTGIPVDMRPKMAGDWFCPDVADMTISEHNGYYKVKFSGVGIPAEIIPQEFILRDIQGWLHDDNVYCAEGRDVLAMAISNDGNEIFVADLGRTFYRKCDMTPTEHEIFDAKALDEFLNANQAVENKDILTEVHEVVEGITLPDDVRKRVCELAFKDVPANDVGFNINVIE</sequence>
<dbReference type="Proteomes" id="UP000244925">
    <property type="component" value="Unassembled WGS sequence"/>
</dbReference>
<keyword evidence="1" id="KW-0812">Transmembrane</keyword>
<name>A0A2V1IUN9_9BACT</name>
<evidence type="ECO:0000256" key="1">
    <source>
        <dbReference type="SAM" id="Phobius"/>
    </source>
</evidence>
<protein>
    <submittedName>
        <fullName evidence="2">Uncharacterized protein</fullName>
    </submittedName>
</protein>
<keyword evidence="1" id="KW-1133">Transmembrane helix</keyword>
<dbReference type="RefSeq" id="WP_107036579.1">
    <property type="nucleotide sequence ID" value="NZ_CP098825.1"/>
</dbReference>
<keyword evidence="1" id="KW-0472">Membrane</keyword>
<gene>
    <name evidence="2" type="ORF">C5O25_09870</name>
</gene>
<organism evidence="2 3">
    <name type="scientific">Paramuribaculum intestinale</name>
    <dbReference type="NCBI Taxonomy" id="2094151"/>
    <lineage>
        <taxon>Bacteria</taxon>
        <taxon>Pseudomonadati</taxon>
        <taxon>Bacteroidota</taxon>
        <taxon>Bacteroidia</taxon>
        <taxon>Bacteroidales</taxon>
        <taxon>Muribaculaceae</taxon>
        <taxon>Paramuribaculum</taxon>
    </lineage>
</organism>
<evidence type="ECO:0000313" key="2">
    <source>
        <dbReference type="EMBL" id="PWB06574.1"/>
    </source>
</evidence>
<accession>A0A2V1IUN9</accession>
<proteinExistence type="predicted"/>
<reference evidence="3" key="1">
    <citation type="submission" date="2018-02" db="EMBL/GenBank/DDBJ databases">
        <authorList>
            <person name="Clavel T."/>
            <person name="Strowig T."/>
        </authorList>
    </citation>
    <scope>NUCLEOTIDE SEQUENCE [LARGE SCALE GENOMIC DNA]</scope>
    <source>
        <strain evidence="3">DSM 100764</strain>
    </source>
</reference>
<dbReference type="GeneID" id="93423753"/>